<dbReference type="PROSITE" id="PS51194">
    <property type="entry name" value="HELICASE_CTER"/>
    <property type="match status" value="1"/>
</dbReference>
<dbReference type="RefSeq" id="WP_066451325.1">
    <property type="nucleotide sequence ID" value="NZ_JANKBF010000002.1"/>
</dbReference>
<comment type="caution">
    <text evidence="13">The sequence shown here is derived from an EMBL/GenBank/DDBJ whole genome shotgun (WGS) entry which is preliminary data.</text>
</comment>
<dbReference type="GO" id="GO:0003676">
    <property type="term" value="F:nucleic acid binding"/>
    <property type="evidence" value="ECO:0007669"/>
    <property type="project" value="InterPro"/>
</dbReference>
<feature type="domain" description="Helicase C-terminal" evidence="11">
    <location>
        <begin position="417"/>
        <end position="576"/>
    </location>
</feature>
<dbReference type="PANTHER" id="PTHR47959:SF16">
    <property type="entry name" value="CRISPR-ASSOCIATED NUCLEASE_HELICASE CAS3-RELATED"/>
    <property type="match status" value="1"/>
</dbReference>
<dbReference type="CDD" id="cd09641">
    <property type="entry name" value="Cas3''_I"/>
    <property type="match status" value="1"/>
</dbReference>
<dbReference type="NCBIfam" id="TIGR01596">
    <property type="entry name" value="cas3_HD"/>
    <property type="match status" value="1"/>
</dbReference>
<evidence type="ECO:0000256" key="1">
    <source>
        <dbReference type="ARBA" id="ARBA00006847"/>
    </source>
</evidence>
<dbReference type="Gene3D" id="3.40.50.300">
    <property type="entry name" value="P-loop containing nucleotide triphosphate hydrolases"/>
    <property type="match status" value="2"/>
</dbReference>
<protein>
    <submittedName>
        <fullName evidence="13">CRISPR-associated Cas3 family helicase</fullName>
    </submittedName>
</protein>
<keyword evidence="14" id="KW-1185">Reference proteome</keyword>
<evidence type="ECO:0000256" key="8">
    <source>
        <dbReference type="ARBA" id="ARBA00022840"/>
    </source>
</evidence>
<dbReference type="InterPro" id="IPR014001">
    <property type="entry name" value="Helicase_ATP-bd"/>
</dbReference>
<name>A0A4R3ZAT5_9FIRM</name>
<keyword evidence="4" id="KW-0479">Metal-binding</keyword>
<dbReference type="InterPro" id="IPR038257">
    <property type="entry name" value="CRISPR-assoc_Cas3_HD_sf"/>
</dbReference>
<keyword evidence="7" id="KW-0347">Helicase</keyword>
<evidence type="ECO:0000313" key="14">
    <source>
        <dbReference type="Proteomes" id="UP000295515"/>
    </source>
</evidence>
<dbReference type="EMBL" id="SMCQ01000001">
    <property type="protein sequence ID" value="TCW02981.1"/>
    <property type="molecule type" value="Genomic_DNA"/>
</dbReference>
<dbReference type="GO" id="GO:0005524">
    <property type="term" value="F:ATP binding"/>
    <property type="evidence" value="ECO:0007669"/>
    <property type="project" value="UniProtKB-KW"/>
</dbReference>
<reference evidence="13 14" key="1">
    <citation type="submission" date="2019-03" db="EMBL/GenBank/DDBJ databases">
        <title>Genomic Encyclopedia of Type Strains, Phase IV (KMG-IV): sequencing the most valuable type-strain genomes for metagenomic binning, comparative biology and taxonomic classification.</title>
        <authorList>
            <person name="Goeker M."/>
        </authorList>
    </citation>
    <scope>NUCLEOTIDE SEQUENCE [LARGE SCALE GENOMIC DNA]</scope>
    <source>
        <strain evidence="13 14">DSM 29487</strain>
    </source>
</reference>
<keyword evidence="5" id="KW-0547">Nucleotide-binding</keyword>
<comment type="similarity">
    <text evidence="2">In the central section; belongs to the CRISPR-associated helicase Cas3 family.</text>
</comment>
<dbReference type="InterPro" id="IPR001650">
    <property type="entry name" value="Helicase_C-like"/>
</dbReference>
<dbReference type="PANTHER" id="PTHR47959">
    <property type="entry name" value="ATP-DEPENDENT RNA HELICASE RHLE-RELATED"/>
    <property type="match status" value="1"/>
</dbReference>
<dbReference type="SMART" id="SM00487">
    <property type="entry name" value="DEXDc"/>
    <property type="match status" value="1"/>
</dbReference>
<dbReference type="InterPro" id="IPR054712">
    <property type="entry name" value="Cas3-like_dom"/>
</dbReference>
<sequence length="722" mass="85603">MTFYAKSHPLMTLDEHTQMVEKKYDDLLETMRLYFSNDEIKMIKIACHYHDIGKINQIFQEKLQGKINKNNEEIPHGYLSILLLNYENMIKILNNKECFEIVLNAIFYHHKRNDQENEKIEKFAKNYFQKNINQYYGKEIELELENLQEIYNHYKKPFMDNDFWYQYVIVKGILNKCDWCASASIDEEIPIEVKGEESINNKIVERFHSLKPLQQFMKEHRNDNVALIASTGGGKTEGALLWLNDEKGFFTLPMKVSANSIFERIKEFYLSNVAILHSDCFRFYEDEKNIYLDEIEQAEHDKLINYQIAKNLSYPLTVCTIDQIFKFAYKTLGTEHILATMRYSKVIVDELQSYSPELLATIIYGLQLIHKIGGKFAIITATLPKFVLEDLKECHVQFQSFQHDIPDRHKIEIIDKDLKEDVEKIKEVSKHKKVLIICNTVAKAQEIYQMFQDNKTNVYLLHSRFLKKDRELIERKVINFSNGNENGICISTQIVEASLDIDFDVLYTYMSSVDSLIQRMGRIYRNRRNDSHETNIYIYTKRDGIGGVYDPEIFKESLQAIRKYNHQIFLEEEKLKCIDEVYDIKGIKELNYYNRYRKKLENLKGTRPMEYDSKDANDKFRDIHSVKLIPDIILNKHLDEIMQIVDELKEGKNKNKLVFALDEYCINYNLYKPIYKYEYIDHQSFVEGAQIYLTHCLYDFDEFLLQGQGLIIDKKQDDEQFV</sequence>
<dbReference type="InterPro" id="IPR006474">
    <property type="entry name" value="Helicase_Cas3_CRISPR-ass_core"/>
</dbReference>
<keyword evidence="9" id="KW-0051">Antiviral defense</keyword>
<dbReference type="Pfam" id="PF18019">
    <property type="entry name" value="Cas3_HD"/>
    <property type="match status" value="1"/>
</dbReference>
<dbReference type="InterPro" id="IPR027417">
    <property type="entry name" value="P-loop_NTPase"/>
</dbReference>
<evidence type="ECO:0000256" key="10">
    <source>
        <dbReference type="ARBA" id="ARBA00038437"/>
    </source>
</evidence>
<dbReference type="GO" id="GO:0003724">
    <property type="term" value="F:RNA helicase activity"/>
    <property type="evidence" value="ECO:0007669"/>
    <property type="project" value="TreeGrafter"/>
</dbReference>
<evidence type="ECO:0000256" key="5">
    <source>
        <dbReference type="ARBA" id="ARBA00022741"/>
    </source>
</evidence>
<dbReference type="InterPro" id="IPR050079">
    <property type="entry name" value="DEAD_box_RNA_helicase"/>
</dbReference>
<dbReference type="GO" id="GO:0016787">
    <property type="term" value="F:hydrolase activity"/>
    <property type="evidence" value="ECO:0007669"/>
    <property type="project" value="UniProtKB-KW"/>
</dbReference>
<proteinExistence type="inferred from homology"/>
<dbReference type="Proteomes" id="UP000295515">
    <property type="component" value="Unassembled WGS sequence"/>
</dbReference>
<dbReference type="InterPro" id="IPR006483">
    <property type="entry name" value="CRISPR-assoc_Cas3_HD"/>
</dbReference>
<dbReference type="PROSITE" id="PS51643">
    <property type="entry name" value="HD_CAS3"/>
    <property type="match status" value="1"/>
</dbReference>
<dbReference type="GeneID" id="98914110"/>
<comment type="similarity">
    <text evidence="1">In the N-terminal section; belongs to the CRISPR-associated nuclease Cas3-HD family.</text>
</comment>
<evidence type="ECO:0000256" key="9">
    <source>
        <dbReference type="ARBA" id="ARBA00023118"/>
    </source>
</evidence>
<dbReference type="NCBIfam" id="TIGR01587">
    <property type="entry name" value="cas3_core"/>
    <property type="match status" value="1"/>
</dbReference>
<dbReference type="SUPFAM" id="SSF52540">
    <property type="entry name" value="P-loop containing nucleoside triphosphate hydrolases"/>
    <property type="match status" value="1"/>
</dbReference>
<evidence type="ECO:0000256" key="3">
    <source>
        <dbReference type="ARBA" id="ARBA00022722"/>
    </source>
</evidence>
<evidence type="ECO:0000313" key="13">
    <source>
        <dbReference type="EMBL" id="TCW02981.1"/>
    </source>
</evidence>
<dbReference type="SUPFAM" id="SSF109604">
    <property type="entry name" value="HD-domain/PDEase-like"/>
    <property type="match status" value="1"/>
</dbReference>
<comment type="similarity">
    <text evidence="10">Belongs to the DEAD box helicase family.</text>
</comment>
<organism evidence="13 14">
    <name type="scientific">Longibaculum muris</name>
    <dbReference type="NCBI Taxonomy" id="1796628"/>
    <lineage>
        <taxon>Bacteria</taxon>
        <taxon>Bacillati</taxon>
        <taxon>Bacillota</taxon>
        <taxon>Erysipelotrichia</taxon>
        <taxon>Erysipelotrichales</taxon>
        <taxon>Coprobacillaceae</taxon>
        <taxon>Longibaculum</taxon>
    </lineage>
</organism>
<dbReference type="Pfam" id="PF00270">
    <property type="entry name" value="DEAD"/>
    <property type="match status" value="1"/>
</dbReference>
<evidence type="ECO:0000256" key="2">
    <source>
        <dbReference type="ARBA" id="ARBA00009046"/>
    </source>
</evidence>
<dbReference type="Gene3D" id="1.10.3210.30">
    <property type="match status" value="1"/>
</dbReference>
<dbReference type="AlphaFoldDB" id="A0A4R3ZAT5"/>
<evidence type="ECO:0000256" key="7">
    <source>
        <dbReference type="ARBA" id="ARBA00022806"/>
    </source>
</evidence>
<dbReference type="GO" id="GO:0005829">
    <property type="term" value="C:cytosol"/>
    <property type="evidence" value="ECO:0007669"/>
    <property type="project" value="TreeGrafter"/>
</dbReference>
<feature type="domain" description="HD Cas3-type" evidence="12">
    <location>
        <begin position="6"/>
        <end position="180"/>
    </location>
</feature>
<evidence type="ECO:0000259" key="12">
    <source>
        <dbReference type="PROSITE" id="PS51643"/>
    </source>
</evidence>
<dbReference type="Pfam" id="PF22590">
    <property type="entry name" value="Cas3-like_C_2"/>
    <property type="match status" value="1"/>
</dbReference>
<dbReference type="GO" id="GO:0004518">
    <property type="term" value="F:nuclease activity"/>
    <property type="evidence" value="ECO:0007669"/>
    <property type="project" value="UniProtKB-KW"/>
</dbReference>
<dbReference type="InterPro" id="IPR011545">
    <property type="entry name" value="DEAD/DEAH_box_helicase_dom"/>
</dbReference>
<keyword evidence="3" id="KW-0540">Nuclease</keyword>
<keyword evidence="8" id="KW-0067">ATP-binding</keyword>
<evidence type="ECO:0000259" key="11">
    <source>
        <dbReference type="PROSITE" id="PS51194"/>
    </source>
</evidence>
<evidence type="ECO:0000256" key="4">
    <source>
        <dbReference type="ARBA" id="ARBA00022723"/>
    </source>
</evidence>
<accession>A0A4R3ZAT5</accession>
<gene>
    <name evidence="13" type="ORF">EDD60_101287</name>
</gene>
<dbReference type="SMART" id="SM00490">
    <property type="entry name" value="HELICc"/>
    <property type="match status" value="1"/>
</dbReference>
<evidence type="ECO:0000256" key="6">
    <source>
        <dbReference type="ARBA" id="ARBA00022801"/>
    </source>
</evidence>
<dbReference type="GO" id="GO:0046872">
    <property type="term" value="F:metal ion binding"/>
    <property type="evidence" value="ECO:0007669"/>
    <property type="project" value="UniProtKB-KW"/>
</dbReference>
<keyword evidence="6" id="KW-0378">Hydrolase</keyword>
<dbReference type="GO" id="GO:0051607">
    <property type="term" value="P:defense response to virus"/>
    <property type="evidence" value="ECO:0007669"/>
    <property type="project" value="UniProtKB-KW"/>
</dbReference>